<evidence type="ECO:0000256" key="2">
    <source>
        <dbReference type="ARBA" id="ARBA00022694"/>
    </source>
</evidence>
<dbReference type="Gene3D" id="2.30.130.10">
    <property type="entry name" value="PUA domain"/>
    <property type="match status" value="1"/>
</dbReference>
<proteinExistence type="inferred from homology"/>
<evidence type="ECO:0000256" key="3">
    <source>
        <dbReference type="ARBA" id="ARBA00023235"/>
    </source>
</evidence>
<dbReference type="GO" id="GO:0003723">
    <property type="term" value="F:RNA binding"/>
    <property type="evidence" value="ECO:0007669"/>
    <property type="project" value="InterPro"/>
</dbReference>
<evidence type="ECO:0000259" key="5">
    <source>
        <dbReference type="Pfam" id="PF09157"/>
    </source>
</evidence>
<dbReference type="Pfam" id="PF09157">
    <property type="entry name" value="TruB-C_2"/>
    <property type="match status" value="1"/>
</dbReference>
<dbReference type="InterPro" id="IPR036974">
    <property type="entry name" value="PUA_sf"/>
</dbReference>
<dbReference type="Pfam" id="PF01509">
    <property type="entry name" value="TruB_N"/>
    <property type="match status" value="1"/>
</dbReference>
<organism evidence="7">
    <name type="scientific">marine metagenome</name>
    <dbReference type="NCBI Taxonomy" id="408172"/>
    <lineage>
        <taxon>unclassified sequences</taxon>
        <taxon>metagenomes</taxon>
        <taxon>ecological metagenomes</taxon>
    </lineage>
</organism>
<reference evidence="7" key="1">
    <citation type="submission" date="2018-05" db="EMBL/GenBank/DDBJ databases">
        <authorList>
            <person name="Lanie J.A."/>
            <person name="Ng W.-L."/>
            <person name="Kazmierczak K.M."/>
            <person name="Andrzejewski T.M."/>
            <person name="Davidsen T.M."/>
            <person name="Wayne K.J."/>
            <person name="Tettelin H."/>
            <person name="Glass J.I."/>
            <person name="Rusch D."/>
            <person name="Podicherti R."/>
            <person name="Tsui H.-C.T."/>
            <person name="Winkler M.E."/>
        </authorList>
    </citation>
    <scope>NUCLEOTIDE SEQUENCE</scope>
</reference>
<dbReference type="InterPro" id="IPR015947">
    <property type="entry name" value="PUA-like_sf"/>
</dbReference>
<dbReference type="CDD" id="cd21152">
    <property type="entry name" value="PUA_TruB_bacterial"/>
    <property type="match status" value="1"/>
</dbReference>
<dbReference type="EC" id="5.4.99.25" evidence="1"/>
<sequence>VAIKKNIHGLLLLNKSTGMTSNQALQNAKKIFHAHKAGHTGSLDPLATGMLPICFGEATKVCPYLLDSDKTYQVTAKLGETTDTGDSDGTIIKTMPIKKRDSKYWKKTFKQFIGVIDQIPPMYSALKKNGRRLYQLARKGETIDRRPRKITIYKINLFKHSLDRLVFHVHCSKGTYIRTLVEDIARAAGTGAHVTKLHRESVGHFESKNMTDLENLKKVAKIDYESLNSFLLPPDVVFMNWPSVRLDSMGLNKFLCGQVVKIDEAIKGYVRVYRDDSFFGIGELQEAYLLQPKRIFHLNAK</sequence>
<evidence type="ECO:0000259" key="4">
    <source>
        <dbReference type="Pfam" id="PF01509"/>
    </source>
</evidence>
<dbReference type="EMBL" id="UINC01006430">
    <property type="protein sequence ID" value="SVA27487.1"/>
    <property type="molecule type" value="Genomic_DNA"/>
</dbReference>
<dbReference type="SUPFAM" id="SSF88697">
    <property type="entry name" value="PUA domain-like"/>
    <property type="match status" value="1"/>
</dbReference>
<dbReference type="CDD" id="cd02573">
    <property type="entry name" value="PseudoU_synth_EcTruB"/>
    <property type="match status" value="1"/>
</dbReference>
<gene>
    <name evidence="7" type="ORF">METZ01_LOCUS80341</name>
</gene>
<dbReference type="InterPro" id="IPR032819">
    <property type="entry name" value="TruB_C"/>
</dbReference>
<dbReference type="HAMAP" id="MF_01080">
    <property type="entry name" value="TruB_bact"/>
    <property type="match status" value="1"/>
</dbReference>
<dbReference type="NCBIfam" id="TIGR00431">
    <property type="entry name" value="TruB"/>
    <property type="match status" value="1"/>
</dbReference>
<protein>
    <recommendedName>
        <fullName evidence="1">tRNA pseudouridine(55) synthase</fullName>
        <ecNumber evidence="1">5.4.99.25</ecNumber>
    </recommendedName>
</protein>
<evidence type="ECO:0000313" key="7">
    <source>
        <dbReference type="EMBL" id="SVA27487.1"/>
    </source>
</evidence>
<dbReference type="AlphaFoldDB" id="A0A381UJJ1"/>
<keyword evidence="3" id="KW-0413">Isomerase</keyword>
<dbReference type="Gene3D" id="3.30.2350.10">
    <property type="entry name" value="Pseudouridine synthase"/>
    <property type="match status" value="1"/>
</dbReference>
<feature type="non-terminal residue" evidence="7">
    <location>
        <position position="1"/>
    </location>
</feature>
<dbReference type="Pfam" id="PF16198">
    <property type="entry name" value="TruB_C_2"/>
    <property type="match status" value="1"/>
</dbReference>
<dbReference type="GO" id="GO:0160148">
    <property type="term" value="F:tRNA pseudouridine(55) synthase activity"/>
    <property type="evidence" value="ECO:0007669"/>
    <property type="project" value="UniProtKB-EC"/>
</dbReference>
<feature type="domain" description="tRNA pseudouridylate synthase B C-terminal" evidence="6">
    <location>
        <begin position="178"/>
        <end position="236"/>
    </location>
</feature>
<dbReference type="InterPro" id="IPR015240">
    <property type="entry name" value="tRNA_sdUridine_synth_fam1_C"/>
</dbReference>
<name>A0A381UJJ1_9ZZZZ</name>
<dbReference type="GO" id="GO:1990481">
    <property type="term" value="P:mRNA pseudouridine synthesis"/>
    <property type="evidence" value="ECO:0007669"/>
    <property type="project" value="TreeGrafter"/>
</dbReference>
<dbReference type="PANTHER" id="PTHR13767:SF2">
    <property type="entry name" value="PSEUDOURIDYLATE SYNTHASE TRUB1"/>
    <property type="match status" value="1"/>
</dbReference>
<feature type="domain" description="tRNA pseudouridine synthase II TruB subfamily 1 C-terminal" evidence="5">
    <location>
        <begin position="242"/>
        <end position="295"/>
    </location>
</feature>
<dbReference type="PANTHER" id="PTHR13767">
    <property type="entry name" value="TRNA-PSEUDOURIDINE SYNTHASE"/>
    <property type="match status" value="1"/>
</dbReference>
<accession>A0A381UJJ1</accession>
<dbReference type="GO" id="GO:0006400">
    <property type="term" value="P:tRNA modification"/>
    <property type="evidence" value="ECO:0007669"/>
    <property type="project" value="TreeGrafter"/>
</dbReference>
<keyword evidence="2" id="KW-0819">tRNA processing</keyword>
<dbReference type="InterPro" id="IPR014780">
    <property type="entry name" value="tRNA_psdUridine_synth_TruB"/>
</dbReference>
<dbReference type="InterPro" id="IPR002501">
    <property type="entry name" value="PsdUridine_synth_N"/>
</dbReference>
<feature type="domain" description="Pseudouridine synthase II N-terminal" evidence="4">
    <location>
        <begin position="29"/>
        <end position="177"/>
    </location>
</feature>
<evidence type="ECO:0000256" key="1">
    <source>
        <dbReference type="ARBA" id="ARBA00012787"/>
    </source>
</evidence>
<dbReference type="InterPro" id="IPR020103">
    <property type="entry name" value="PsdUridine_synth_cat_dom_sf"/>
</dbReference>
<evidence type="ECO:0000259" key="6">
    <source>
        <dbReference type="Pfam" id="PF16198"/>
    </source>
</evidence>
<dbReference type="SUPFAM" id="SSF55120">
    <property type="entry name" value="Pseudouridine synthase"/>
    <property type="match status" value="1"/>
</dbReference>